<dbReference type="AlphaFoldDB" id="A0A9D2GGR5"/>
<evidence type="ECO:0000256" key="1">
    <source>
        <dbReference type="ARBA" id="ARBA00023098"/>
    </source>
</evidence>
<dbReference type="GO" id="GO:0016787">
    <property type="term" value="F:hydrolase activity"/>
    <property type="evidence" value="ECO:0007669"/>
    <property type="project" value="UniProtKB-UniRule"/>
</dbReference>
<evidence type="ECO:0000256" key="2">
    <source>
        <dbReference type="PROSITE-ProRule" id="PRU01161"/>
    </source>
</evidence>
<feature type="short sequence motif" description="GXGXXG" evidence="2">
    <location>
        <begin position="10"/>
        <end position="15"/>
    </location>
</feature>
<dbReference type="InterPro" id="IPR002641">
    <property type="entry name" value="PNPLA_dom"/>
</dbReference>
<dbReference type="GO" id="GO:0016042">
    <property type="term" value="P:lipid catabolic process"/>
    <property type="evidence" value="ECO:0007669"/>
    <property type="project" value="UniProtKB-UniRule"/>
</dbReference>
<evidence type="ECO:0000313" key="4">
    <source>
        <dbReference type="EMBL" id="HIZ78507.1"/>
    </source>
</evidence>
<gene>
    <name evidence="4" type="ORF">IAA17_01765</name>
</gene>
<dbReference type="Proteomes" id="UP000824101">
    <property type="component" value="Unassembled WGS sequence"/>
</dbReference>
<dbReference type="EMBL" id="DXBC01000031">
    <property type="protein sequence ID" value="HIZ78507.1"/>
    <property type="molecule type" value="Genomic_DNA"/>
</dbReference>
<dbReference type="InterPro" id="IPR052580">
    <property type="entry name" value="Lipid_Hydrolase"/>
</dbReference>
<keyword evidence="2" id="KW-0442">Lipid degradation</keyword>
<feature type="short sequence motif" description="DGA/G" evidence="2">
    <location>
        <begin position="187"/>
        <end position="189"/>
    </location>
</feature>
<dbReference type="PROSITE" id="PS51635">
    <property type="entry name" value="PNPLA"/>
    <property type="match status" value="1"/>
</dbReference>
<comment type="caution">
    <text evidence="4">The sequence shown here is derived from an EMBL/GenBank/DDBJ whole genome shotgun (WGS) entry which is preliminary data.</text>
</comment>
<keyword evidence="1 2" id="KW-0443">Lipid metabolism</keyword>
<dbReference type="CDD" id="cd07207">
    <property type="entry name" value="Pat_ExoU_VipD_like"/>
    <property type="match status" value="1"/>
</dbReference>
<feature type="active site" description="Proton acceptor" evidence="2">
    <location>
        <position position="187"/>
    </location>
</feature>
<feature type="domain" description="PNPLA" evidence="3">
    <location>
        <begin position="6"/>
        <end position="200"/>
    </location>
</feature>
<evidence type="ECO:0000313" key="5">
    <source>
        <dbReference type="Proteomes" id="UP000824101"/>
    </source>
</evidence>
<feature type="active site" description="Nucleophile" evidence="2">
    <location>
        <position position="39"/>
    </location>
</feature>
<reference evidence="4" key="2">
    <citation type="submission" date="2021-04" db="EMBL/GenBank/DDBJ databases">
        <authorList>
            <person name="Gilroy R."/>
        </authorList>
    </citation>
    <scope>NUCLEOTIDE SEQUENCE</scope>
    <source>
        <strain evidence="4">ChiBcec1-1093</strain>
    </source>
</reference>
<accession>A0A9D2GGR5</accession>
<keyword evidence="2" id="KW-0378">Hydrolase</keyword>
<dbReference type="Pfam" id="PF01734">
    <property type="entry name" value="Patatin"/>
    <property type="match status" value="1"/>
</dbReference>
<dbReference type="SUPFAM" id="SSF52151">
    <property type="entry name" value="FabD/lysophospholipase-like"/>
    <property type="match status" value="1"/>
</dbReference>
<evidence type="ECO:0000259" key="3">
    <source>
        <dbReference type="PROSITE" id="PS51635"/>
    </source>
</evidence>
<feature type="short sequence motif" description="GXSXG" evidence="2">
    <location>
        <begin position="37"/>
        <end position="41"/>
    </location>
</feature>
<dbReference type="Gene3D" id="3.40.1090.10">
    <property type="entry name" value="Cytosolic phospholipase A2 catalytic domain"/>
    <property type="match status" value="2"/>
</dbReference>
<proteinExistence type="predicted"/>
<dbReference type="InterPro" id="IPR016035">
    <property type="entry name" value="Acyl_Trfase/lysoPLipase"/>
</dbReference>
<sequence>MKFCNGVFEGGGVRGIGHVGAVCAMEEAGYRFVCLAGSSAGAIVAALLAAGYSCEELHREIGELDYGKLKGRDWPDWFGAPGKGLSLILSLGIYNAGYLGRWMEALLEKKGIRTFEDVEKGGRRLRITASDITDGKLLILPDSLGEFGLDPGTFPVWKAVLMSASIPVLFEPCRLQDKGGREHLIVDGGLLSNYPLWLFDGGTRPSFGFRFWNGREPCPYCCVERLSLPDYLQAVVACCLDAIDHSRIAPGDEERTVKISTAVGAERERKVIKATDFQISAGEREALFQNGRRGAEQFLARWDFEDWKRKYR</sequence>
<reference evidence="4" key="1">
    <citation type="journal article" date="2021" name="PeerJ">
        <title>Extensive microbial diversity within the chicken gut microbiome revealed by metagenomics and culture.</title>
        <authorList>
            <person name="Gilroy R."/>
            <person name="Ravi A."/>
            <person name="Getino M."/>
            <person name="Pursley I."/>
            <person name="Horton D.L."/>
            <person name="Alikhan N.F."/>
            <person name="Baker D."/>
            <person name="Gharbi K."/>
            <person name="Hall N."/>
            <person name="Watson M."/>
            <person name="Adriaenssens E.M."/>
            <person name="Foster-Nyarko E."/>
            <person name="Jarju S."/>
            <person name="Secka A."/>
            <person name="Antonio M."/>
            <person name="Oren A."/>
            <person name="Chaudhuri R.R."/>
            <person name="La Ragione R."/>
            <person name="Hildebrand F."/>
            <person name="Pallen M.J."/>
        </authorList>
    </citation>
    <scope>NUCLEOTIDE SEQUENCE</scope>
    <source>
        <strain evidence="4">ChiBcec1-1093</strain>
    </source>
</reference>
<dbReference type="PANTHER" id="PTHR46394">
    <property type="entry name" value="ANNEXIN"/>
    <property type="match status" value="1"/>
</dbReference>
<name>A0A9D2GGR5_9FIRM</name>
<protein>
    <submittedName>
        <fullName evidence="4">Patatin-like phospholipase family protein</fullName>
    </submittedName>
</protein>
<organism evidence="4 5">
    <name type="scientific">Candidatus Lachnoclostridium stercorigallinarum</name>
    <dbReference type="NCBI Taxonomy" id="2838634"/>
    <lineage>
        <taxon>Bacteria</taxon>
        <taxon>Bacillati</taxon>
        <taxon>Bacillota</taxon>
        <taxon>Clostridia</taxon>
        <taxon>Lachnospirales</taxon>
        <taxon>Lachnospiraceae</taxon>
    </lineage>
</organism>
<dbReference type="PANTHER" id="PTHR46394:SF1">
    <property type="entry name" value="PNPLA DOMAIN-CONTAINING PROTEIN"/>
    <property type="match status" value="1"/>
</dbReference>